<protein>
    <recommendedName>
        <fullName evidence="4">DUF3887 domain-containing protein</fullName>
    </recommendedName>
</protein>
<dbReference type="Proteomes" id="UP000228945">
    <property type="component" value="Chromosome"/>
</dbReference>
<keyword evidence="3" id="KW-1185">Reference proteome</keyword>
<evidence type="ECO:0000313" key="3">
    <source>
        <dbReference type="Proteomes" id="UP000228945"/>
    </source>
</evidence>
<dbReference type="EMBL" id="CP024201">
    <property type="protein sequence ID" value="ATQ43695.1"/>
    <property type="molecule type" value="Genomic_DNA"/>
</dbReference>
<evidence type="ECO:0008006" key="4">
    <source>
        <dbReference type="Google" id="ProtNLM"/>
    </source>
</evidence>
<organism evidence="2 3">
    <name type="scientific">Caulobacter mirabilis</name>
    <dbReference type="NCBI Taxonomy" id="69666"/>
    <lineage>
        <taxon>Bacteria</taxon>
        <taxon>Pseudomonadati</taxon>
        <taxon>Pseudomonadota</taxon>
        <taxon>Alphaproteobacteria</taxon>
        <taxon>Caulobacterales</taxon>
        <taxon>Caulobacteraceae</taxon>
        <taxon>Caulobacter</taxon>
    </lineage>
</organism>
<proteinExistence type="predicted"/>
<feature type="chain" id="PRO_5013716242" description="DUF3887 domain-containing protein" evidence="1">
    <location>
        <begin position="25"/>
        <end position="128"/>
    </location>
</feature>
<gene>
    <name evidence="2" type="ORF">CSW64_15490</name>
</gene>
<dbReference type="AlphaFoldDB" id="A0A2D2B0B3"/>
<feature type="signal peptide" evidence="1">
    <location>
        <begin position="1"/>
        <end position="24"/>
    </location>
</feature>
<reference evidence="2 3" key="1">
    <citation type="submission" date="2017-10" db="EMBL/GenBank/DDBJ databases">
        <title>Genome sequence of Caulobacter mirabilis FWC38.</title>
        <authorList>
            <person name="Fiebig A."/>
            <person name="Crosson S."/>
        </authorList>
    </citation>
    <scope>NUCLEOTIDE SEQUENCE [LARGE SCALE GENOMIC DNA]</scope>
    <source>
        <strain evidence="2 3">FWC 38</strain>
    </source>
</reference>
<dbReference type="OrthoDB" id="7205924at2"/>
<keyword evidence="1" id="KW-0732">Signal</keyword>
<evidence type="ECO:0000313" key="2">
    <source>
        <dbReference type="EMBL" id="ATQ43695.1"/>
    </source>
</evidence>
<accession>A0A2D2B0B3</accession>
<dbReference type="RefSeq" id="WP_099622944.1">
    <property type="nucleotide sequence ID" value="NZ_CP024201.1"/>
</dbReference>
<dbReference type="KEGG" id="cmb:CSW64_15490"/>
<evidence type="ECO:0000256" key="1">
    <source>
        <dbReference type="SAM" id="SignalP"/>
    </source>
</evidence>
<name>A0A2D2B0B3_9CAUL</name>
<sequence length="128" mass="12999">MFRPAVLLAAALALSPLAAAPAFAQTPAAAAPTTAQAEALLKKTIADIQAGKPDYASMSEGLVTAMKEQAGATEQLKALGPVKTLTRVGTGENPWTWTVAFEAGVSLNWILAIGSDGKIAGLQVVPAT</sequence>